<evidence type="ECO:0000256" key="5">
    <source>
        <dbReference type="ARBA" id="ARBA00023239"/>
    </source>
</evidence>
<dbReference type="InterPro" id="IPR006368">
    <property type="entry name" value="GDP_Man_deHydtase"/>
</dbReference>
<dbReference type="Gene3D" id="3.90.25.10">
    <property type="entry name" value="UDP-galactose 4-epimerase, domain 1"/>
    <property type="match status" value="1"/>
</dbReference>
<dbReference type="SUPFAM" id="SSF51735">
    <property type="entry name" value="NAD(P)-binding Rossmann-fold domains"/>
    <property type="match status" value="1"/>
</dbReference>
<evidence type="ECO:0000256" key="6">
    <source>
        <dbReference type="ARBA" id="ARBA00031085"/>
    </source>
</evidence>
<comment type="similarity">
    <text evidence="3">Belongs to the NAD(P)-dependent epimerase/dehydratase family. GDP-mannose 4,6-dehydratase subfamily.</text>
</comment>
<evidence type="ECO:0000313" key="8">
    <source>
        <dbReference type="EMBL" id="VDD74985.1"/>
    </source>
</evidence>
<dbReference type="PANTHER" id="PTHR43715:SF1">
    <property type="entry name" value="GDP-MANNOSE 4,6 DEHYDRATASE"/>
    <property type="match status" value="1"/>
</dbReference>
<dbReference type="NCBIfam" id="TIGR01472">
    <property type="entry name" value="gmd"/>
    <property type="match status" value="1"/>
</dbReference>
<dbReference type="Proteomes" id="UP000267029">
    <property type="component" value="Unassembled WGS sequence"/>
</dbReference>
<evidence type="ECO:0000313" key="9">
    <source>
        <dbReference type="Proteomes" id="UP000267029"/>
    </source>
</evidence>
<dbReference type="Gene3D" id="3.40.50.720">
    <property type="entry name" value="NAD(P)-binding Rossmann-like Domain"/>
    <property type="match status" value="1"/>
</dbReference>
<dbReference type="EMBL" id="UXSR01000105">
    <property type="protein sequence ID" value="VDD74985.1"/>
    <property type="molecule type" value="Genomic_DNA"/>
</dbReference>
<dbReference type="Pfam" id="PF16363">
    <property type="entry name" value="GDP_Man_Dehyd"/>
    <property type="match status" value="1"/>
</dbReference>
<dbReference type="PANTHER" id="PTHR43715">
    <property type="entry name" value="GDP-MANNOSE 4,6-DEHYDRATASE"/>
    <property type="match status" value="1"/>
</dbReference>
<evidence type="ECO:0000256" key="3">
    <source>
        <dbReference type="ARBA" id="ARBA00009263"/>
    </source>
</evidence>
<feature type="domain" description="NAD(P)-binding" evidence="7">
    <location>
        <begin position="19"/>
        <end position="360"/>
    </location>
</feature>
<dbReference type="InterPro" id="IPR016040">
    <property type="entry name" value="NAD(P)-bd_dom"/>
</dbReference>
<keyword evidence="5" id="KW-0456">Lyase</keyword>
<dbReference type="InterPro" id="IPR036291">
    <property type="entry name" value="NAD(P)-bd_dom_sf"/>
</dbReference>
<dbReference type="CDD" id="cd05260">
    <property type="entry name" value="GDP_MD_SDR_e"/>
    <property type="match status" value="1"/>
</dbReference>
<dbReference type="HAMAP" id="MF_00955">
    <property type="entry name" value="GDP_Man_dehydratase"/>
    <property type="match status" value="1"/>
</dbReference>
<evidence type="ECO:0000256" key="2">
    <source>
        <dbReference type="ARBA" id="ARBA00004912"/>
    </source>
</evidence>
<accession>A0A158QSK4</accession>
<dbReference type="GO" id="GO:0008446">
    <property type="term" value="F:GDP-mannose 4,6-dehydratase activity"/>
    <property type="evidence" value="ECO:0007669"/>
    <property type="project" value="UniProtKB-EC"/>
</dbReference>
<dbReference type="UniPathway" id="UPA00128">
    <property type="reaction ID" value="UER00190"/>
</dbReference>
<dbReference type="AlphaFoldDB" id="A0A158QSK4"/>
<gene>
    <name evidence="8" type="ORF">MCOS_LOCUS988</name>
</gene>
<dbReference type="OrthoDB" id="10253554at2759"/>
<reference evidence="8 9" key="1">
    <citation type="submission" date="2018-10" db="EMBL/GenBank/DDBJ databases">
        <authorList>
            <consortium name="Pathogen Informatics"/>
        </authorList>
    </citation>
    <scope>NUCLEOTIDE SEQUENCE [LARGE SCALE GENOMIC DNA]</scope>
</reference>
<comment type="cofactor">
    <cofactor evidence="1">
        <name>NADP(+)</name>
        <dbReference type="ChEBI" id="CHEBI:58349"/>
    </cofactor>
</comment>
<organism evidence="8 9">
    <name type="scientific">Mesocestoides corti</name>
    <name type="common">Flatworm</name>
    <dbReference type="NCBI Taxonomy" id="53468"/>
    <lineage>
        <taxon>Eukaryota</taxon>
        <taxon>Metazoa</taxon>
        <taxon>Spiralia</taxon>
        <taxon>Lophotrochozoa</taxon>
        <taxon>Platyhelminthes</taxon>
        <taxon>Cestoda</taxon>
        <taxon>Eucestoda</taxon>
        <taxon>Cyclophyllidea</taxon>
        <taxon>Mesocestoididae</taxon>
        <taxon>Mesocestoides</taxon>
    </lineage>
</organism>
<comment type="pathway">
    <text evidence="2">Nucleotide-sugar biosynthesis; GDP-L-fucose biosynthesis via de novo pathway; GDP-L-fucose from GDP-alpha-D-mannose: step 1/2.</text>
</comment>
<keyword evidence="9" id="KW-1185">Reference proteome</keyword>
<evidence type="ECO:0000259" key="7">
    <source>
        <dbReference type="Pfam" id="PF16363"/>
    </source>
</evidence>
<evidence type="ECO:0000256" key="4">
    <source>
        <dbReference type="ARBA" id="ARBA00011989"/>
    </source>
</evidence>
<name>A0A158QSK4_MESCO</name>
<evidence type="ECO:0000256" key="1">
    <source>
        <dbReference type="ARBA" id="ARBA00001937"/>
    </source>
</evidence>
<sequence length="372" mass="42683">MAARAIEPAAEKRSYKVALITGITGQVNKFYRHFFACRMDHTLQNSCYQKVHGIIRRSSSFNTHRVNHLYQDPVEYGDKQTFFLHYGDMTDSSNLSHLMSKIRPDEVYNLAAQSHVQVSFELSEYTGDVVGIGTTRLLEAIRSAGLEKTVRFYQASTSELYGKVMEIPQTEKTPFYPRSPYSAAKLYAYWIVVNYRESYNMFACNGILFNHESPRRGETFVTRKITRAVARIKHGKQQLVELGNLNAERDWGYAEDYVYAMWLMLQQEKPMDLVISSGEKHSVREFATKAFARAGIDIVWEGQGLNEVGRDKATGIIRVRVNPTYFRPTEVELLIGDCSKAQRELKWVRKTDFDSLVNLMVDADMALVMKSK</sequence>
<protein>
    <recommendedName>
        <fullName evidence="4">GDP-mannose 4,6-dehydratase</fullName>
        <ecNumber evidence="4">4.2.1.47</ecNumber>
    </recommendedName>
    <alternativeName>
        <fullName evidence="6">GDP-D-mannose dehydratase</fullName>
    </alternativeName>
</protein>
<dbReference type="GO" id="GO:0042351">
    <property type="term" value="P:'de novo' GDP-L-fucose biosynthetic process"/>
    <property type="evidence" value="ECO:0007669"/>
    <property type="project" value="UniProtKB-UniPathway"/>
</dbReference>
<dbReference type="EC" id="4.2.1.47" evidence="4"/>
<dbReference type="FunFam" id="3.40.50.720:FF:000924">
    <property type="entry name" value="GDP-mannose 4,6 dehydratase"/>
    <property type="match status" value="1"/>
</dbReference>
<dbReference type="STRING" id="53468.A0A158QSK4"/>
<proteinExistence type="inferred from homology"/>